<evidence type="ECO:0000256" key="4">
    <source>
        <dbReference type="ARBA" id="ARBA00022989"/>
    </source>
</evidence>
<keyword evidence="8" id="KW-1185">Reference proteome</keyword>
<evidence type="ECO:0000313" key="7">
    <source>
        <dbReference type="EMBL" id="USR79464.1"/>
    </source>
</evidence>
<organism evidence="7 8">
    <name type="scientific">Arcanobacterium pinnipediorum</name>
    <dbReference type="NCBI Taxonomy" id="1503041"/>
    <lineage>
        <taxon>Bacteria</taxon>
        <taxon>Bacillati</taxon>
        <taxon>Actinomycetota</taxon>
        <taxon>Actinomycetes</taxon>
        <taxon>Actinomycetales</taxon>
        <taxon>Actinomycetaceae</taxon>
        <taxon>Arcanobacterium</taxon>
    </lineage>
</organism>
<dbReference type="EMBL" id="CP099547">
    <property type="protein sequence ID" value="USR79464.1"/>
    <property type="molecule type" value="Genomic_DNA"/>
</dbReference>
<feature type="transmembrane region" description="Helical" evidence="6">
    <location>
        <begin position="152"/>
        <end position="171"/>
    </location>
</feature>
<feature type="transmembrane region" description="Helical" evidence="6">
    <location>
        <begin position="118"/>
        <end position="140"/>
    </location>
</feature>
<feature type="transmembrane region" description="Helical" evidence="6">
    <location>
        <begin position="88"/>
        <end position="106"/>
    </location>
</feature>
<keyword evidence="4 6" id="KW-1133">Transmembrane helix</keyword>
<dbReference type="PANTHER" id="PTHR30250">
    <property type="entry name" value="PST FAMILY PREDICTED COLANIC ACID TRANSPORTER"/>
    <property type="match status" value="1"/>
</dbReference>
<feature type="transmembrane region" description="Helical" evidence="6">
    <location>
        <begin position="41"/>
        <end position="60"/>
    </location>
</feature>
<evidence type="ECO:0008006" key="9">
    <source>
        <dbReference type="Google" id="ProtNLM"/>
    </source>
</evidence>
<gene>
    <name evidence="7" type="ORF">NG665_00245</name>
</gene>
<comment type="subcellular location">
    <subcellularLocation>
        <location evidence="1">Cell membrane</location>
        <topology evidence="1">Multi-pass membrane protein</topology>
    </subcellularLocation>
</comment>
<keyword evidence="5 6" id="KW-0472">Membrane</keyword>
<evidence type="ECO:0000256" key="6">
    <source>
        <dbReference type="SAM" id="Phobius"/>
    </source>
</evidence>
<evidence type="ECO:0000256" key="3">
    <source>
        <dbReference type="ARBA" id="ARBA00022692"/>
    </source>
</evidence>
<feature type="transmembrane region" description="Helical" evidence="6">
    <location>
        <begin position="12"/>
        <end position="35"/>
    </location>
</feature>
<keyword evidence="2" id="KW-1003">Cell membrane</keyword>
<feature type="transmembrane region" description="Helical" evidence="6">
    <location>
        <begin position="215"/>
        <end position="241"/>
    </location>
</feature>
<evidence type="ECO:0000256" key="1">
    <source>
        <dbReference type="ARBA" id="ARBA00004651"/>
    </source>
</evidence>
<evidence type="ECO:0000256" key="5">
    <source>
        <dbReference type="ARBA" id="ARBA00023136"/>
    </source>
</evidence>
<feature type="transmembrane region" description="Helical" evidence="6">
    <location>
        <begin position="261"/>
        <end position="280"/>
    </location>
</feature>
<dbReference type="Proteomes" id="UP001056109">
    <property type="component" value="Chromosome"/>
</dbReference>
<feature type="transmembrane region" description="Helical" evidence="6">
    <location>
        <begin position="292"/>
        <end position="310"/>
    </location>
</feature>
<feature type="transmembrane region" description="Helical" evidence="6">
    <location>
        <begin position="330"/>
        <end position="353"/>
    </location>
</feature>
<accession>A0ABY5AGY1</accession>
<feature type="transmembrane region" description="Helical" evidence="6">
    <location>
        <begin position="360"/>
        <end position="378"/>
    </location>
</feature>
<keyword evidence="3 6" id="KW-0812">Transmembrane</keyword>
<evidence type="ECO:0000256" key="2">
    <source>
        <dbReference type="ARBA" id="ARBA00022475"/>
    </source>
</evidence>
<feature type="transmembrane region" description="Helical" evidence="6">
    <location>
        <begin position="177"/>
        <end position="194"/>
    </location>
</feature>
<dbReference type="InterPro" id="IPR050833">
    <property type="entry name" value="Poly_Biosynth_Transport"/>
</dbReference>
<dbReference type="RefSeq" id="WP_252673333.1">
    <property type="nucleotide sequence ID" value="NZ_CP099547.1"/>
</dbReference>
<reference evidence="7" key="1">
    <citation type="submission" date="2022-06" db="EMBL/GenBank/DDBJ databases">
        <title>Complete Genome Sequence of Arcanobacterium pinnipediorum strain DSM 28752 isolated from a harbour seal.</title>
        <authorList>
            <person name="Borowiak M."/>
            <person name="Kreitlow A."/>
            <person name="Alssahen M."/>
            <person name="Malorny B."/>
            <person name="Laemmler C."/>
            <person name="Prenger-Berninghoff E."/>
            <person name="Siebert U."/>
            <person name="Ploetz M."/>
            <person name="Abdulmawjood A."/>
        </authorList>
    </citation>
    <scope>NUCLEOTIDE SEQUENCE</scope>
    <source>
        <strain evidence="7">DSM 28752</strain>
    </source>
</reference>
<sequence>MGAQKKVQAGMSVSIGAGIAALSGFAIIFISARVLSPSDNALFLSFWATLFFATGTLSGIQSEITRAVGSETIATPPPASATLTPYRITLSYGVIVSIIVAAIWLLSHSNDPLGPTLFTTAIMMIAVILYTGQVTTLGILGGLRNWLSFGMLNSAEALLRLASVFFVAFTIQTSQGFAAATVLGFSAWIFFSYTRQLRRALRTRIALPARRLAKNILSAIASAGATALLINGFPTLMLLTTPAAEFSQSSDLILAVSVTRAPLLVPLFAFQSVIISYYLGSPEKRRSTTKKIFGGVFAFTIILAPVVALFGTDVMSFVFGPAYANSALTLTVLAIDAALLALLVLGGTITIALNRYKECLIGWYSCAAGALAILLLPLPLEVRTLLALTISPLIGISIHFKTILRP</sequence>
<evidence type="ECO:0000313" key="8">
    <source>
        <dbReference type="Proteomes" id="UP001056109"/>
    </source>
</evidence>
<feature type="transmembrane region" description="Helical" evidence="6">
    <location>
        <begin position="384"/>
        <end position="404"/>
    </location>
</feature>
<dbReference type="PANTHER" id="PTHR30250:SF11">
    <property type="entry name" value="O-ANTIGEN TRANSPORTER-RELATED"/>
    <property type="match status" value="1"/>
</dbReference>
<proteinExistence type="predicted"/>
<name>A0ABY5AGY1_9ACTO</name>
<protein>
    <recommendedName>
        <fullName evidence="9">Membrane protein involved in the export of O-antigen and teichoic acid</fullName>
    </recommendedName>
</protein>